<evidence type="ECO:0000313" key="2">
    <source>
        <dbReference type="Proteomes" id="UP000054843"/>
    </source>
</evidence>
<dbReference type="AlphaFoldDB" id="A0A0V1MT73"/>
<accession>A0A0V1MT73</accession>
<organism evidence="1 2">
    <name type="scientific">Trichinella papuae</name>
    <dbReference type="NCBI Taxonomy" id="268474"/>
    <lineage>
        <taxon>Eukaryota</taxon>
        <taxon>Metazoa</taxon>
        <taxon>Ecdysozoa</taxon>
        <taxon>Nematoda</taxon>
        <taxon>Enoplea</taxon>
        <taxon>Dorylaimia</taxon>
        <taxon>Trichinellida</taxon>
        <taxon>Trichinellidae</taxon>
        <taxon>Trichinella</taxon>
    </lineage>
</organism>
<dbReference type="Proteomes" id="UP000054843">
    <property type="component" value="Unassembled WGS sequence"/>
</dbReference>
<dbReference type="EMBL" id="JYDO01000043">
    <property type="protein sequence ID" value="KRZ74998.1"/>
    <property type="molecule type" value="Genomic_DNA"/>
</dbReference>
<keyword evidence="2" id="KW-1185">Reference proteome</keyword>
<protein>
    <submittedName>
        <fullName evidence="1">Uncharacterized protein</fullName>
    </submittedName>
</protein>
<name>A0A0V1MT73_9BILA</name>
<evidence type="ECO:0000313" key="1">
    <source>
        <dbReference type="EMBL" id="KRZ74998.1"/>
    </source>
</evidence>
<reference evidence="1 2" key="1">
    <citation type="submission" date="2015-01" db="EMBL/GenBank/DDBJ databases">
        <title>Evolution of Trichinella species and genotypes.</title>
        <authorList>
            <person name="Korhonen P.K."/>
            <person name="Edoardo P."/>
            <person name="Giuseppe L.R."/>
            <person name="Gasser R.B."/>
        </authorList>
    </citation>
    <scope>NUCLEOTIDE SEQUENCE [LARGE SCALE GENOMIC DNA]</scope>
    <source>
        <strain evidence="1">ISS1980</strain>
    </source>
</reference>
<proteinExistence type="predicted"/>
<comment type="caution">
    <text evidence="1">The sequence shown here is derived from an EMBL/GenBank/DDBJ whole genome shotgun (WGS) entry which is preliminary data.</text>
</comment>
<gene>
    <name evidence="1" type="ORF">T10_4494</name>
</gene>
<sequence length="72" mass="8174">MNLHLLFLCRVSNLWHNQNKVVLGDFIDDSTTGYCANNTRPLYESQITKNATTNYDYPEFQAAIVTMNAGTD</sequence>